<feature type="region of interest" description="Disordered" evidence="1">
    <location>
        <begin position="1"/>
        <end position="21"/>
    </location>
</feature>
<dbReference type="Proteomes" id="UP000248148">
    <property type="component" value="Unassembled WGS sequence"/>
</dbReference>
<reference evidence="2 3" key="1">
    <citation type="submission" date="2018-06" db="EMBL/GenBank/DDBJ databases">
        <title>Genomic Encyclopedia of Archaeal and Bacterial Type Strains, Phase II (KMG-II): from individual species to whole genera.</title>
        <authorList>
            <person name="Goeker M."/>
        </authorList>
    </citation>
    <scope>NUCLEOTIDE SEQUENCE [LARGE SCALE GENOMIC DNA]</scope>
    <source>
        <strain evidence="2 3">JCM 11668</strain>
    </source>
</reference>
<organism evidence="2 3">
    <name type="scientific">Rhodopseudomonas faecalis</name>
    <dbReference type="NCBI Taxonomy" id="99655"/>
    <lineage>
        <taxon>Bacteria</taxon>
        <taxon>Pseudomonadati</taxon>
        <taxon>Pseudomonadota</taxon>
        <taxon>Alphaproteobacteria</taxon>
        <taxon>Hyphomicrobiales</taxon>
        <taxon>Nitrobacteraceae</taxon>
        <taxon>Rhodopseudomonas</taxon>
    </lineage>
</organism>
<gene>
    <name evidence="2" type="ORF">BJ122_12352</name>
</gene>
<evidence type="ECO:0000313" key="3">
    <source>
        <dbReference type="Proteomes" id="UP000248148"/>
    </source>
</evidence>
<accession>A0A318THR2</accession>
<dbReference type="EMBL" id="QJTI01000023">
    <property type="protein sequence ID" value="PYF01335.1"/>
    <property type="molecule type" value="Genomic_DNA"/>
</dbReference>
<keyword evidence="3" id="KW-1185">Reference proteome</keyword>
<name>A0A318THR2_9BRAD</name>
<evidence type="ECO:0000256" key="1">
    <source>
        <dbReference type="SAM" id="MobiDB-lite"/>
    </source>
</evidence>
<comment type="caution">
    <text evidence="2">The sequence shown here is derived from an EMBL/GenBank/DDBJ whole genome shotgun (WGS) entry which is preliminary data.</text>
</comment>
<protein>
    <submittedName>
        <fullName evidence="2">Uncharacterized protein</fullName>
    </submittedName>
</protein>
<dbReference type="AlphaFoldDB" id="A0A318THR2"/>
<sequence length="46" mass="4992">MHSPSWPGLSRPSTTTGKASLGFVDARVKPGHDDKREVIFEKAVTP</sequence>
<proteinExistence type="predicted"/>
<evidence type="ECO:0000313" key="2">
    <source>
        <dbReference type="EMBL" id="PYF01335.1"/>
    </source>
</evidence>